<dbReference type="PANTHER" id="PTHR47706">
    <property type="entry name" value="NMRA-LIKE FAMILY PROTEIN"/>
    <property type="match status" value="1"/>
</dbReference>
<dbReference type="InterPro" id="IPR051609">
    <property type="entry name" value="NmrA/Isoflavone_reductase-like"/>
</dbReference>
<sequence>MSTMKNFIIAGAGCMGQYVAEEFLKLIANCEGSNLTILTRSSPSGNAILEKLAKLGAHIVTVDYRSHESLVSALTDADVLISVIGGYEDKADYALADAAKAAGVKLFLPSEWGLYSRGITDGIYASHDLIHRHLDRIGVPYALFYTGMWPDFMFAPGYAGWDIPQGKITVWGQGNTPITWTTRRDGARFVAYLLTHIPAKELAGKMISVGGDHKTLNELAESYTSRTGKKLEATYLPIVDQEKILADEPPFSFQGILAYLLVCYDKGRADLRKTLPEGLANELWPDWNPKSAVDALLETYP</sequence>
<dbReference type="Gene3D" id="3.90.25.10">
    <property type="entry name" value="UDP-galactose 4-epimerase, domain 1"/>
    <property type="match status" value="1"/>
</dbReference>
<evidence type="ECO:0000313" key="4">
    <source>
        <dbReference type="EMBL" id="TFK47436.1"/>
    </source>
</evidence>
<feature type="domain" description="NmrA-like" evidence="3">
    <location>
        <begin position="8"/>
        <end position="286"/>
    </location>
</feature>
<dbReference type="PANTHER" id="PTHR47706:SF9">
    <property type="entry name" value="NMRA-LIKE DOMAIN-CONTAINING PROTEIN-RELATED"/>
    <property type="match status" value="1"/>
</dbReference>
<organism evidence="4 5">
    <name type="scientific">Heliocybe sulcata</name>
    <dbReference type="NCBI Taxonomy" id="5364"/>
    <lineage>
        <taxon>Eukaryota</taxon>
        <taxon>Fungi</taxon>
        <taxon>Dikarya</taxon>
        <taxon>Basidiomycota</taxon>
        <taxon>Agaricomycotina</taxon>
        <taxon>Agaricomycetes</taxon>
        <taxon>Gloeophyllales</taxon>
        <taxon>Gloeophyllaceae</taxon>
        <taxon>Heliocybe</taxon>
    </lineage>
</organism>
<proteinExistence type="predicted"/>
<gene>
    <name evidence="4" type="ORF">OE88DRAFT_1738727</name>
</gene>
<evidence type="ECO:0000256" key="2">
    <source>
        <dbReference type="ARBA" id="ARBA00023002"/>
    </source>
</evidence>
<evidence type="ECO:0000259" key="3">
    <source>
        <dbReference type="Pfam" id="PF05368"/>
    </source>
</evidence>
<dbReference type="OrthoDB" id="9974981at2759"/>
<dbReference type="EMBL" id="ML213524">
    <property type="protein sequence ID" value="TFK47436.1"/>
    <property type="molecule type" value="Genomic_DNA"/>
</dbReference>
<keyword evidence="1" id="KW-0521">NADP</keyword>
<dbReference type="InterPro" id="IPR008030">
    <property type="entry name" value="NmrA-like"/>
</dbReference>
<accession>A0A5C3MSM9</accession>
<keyword evidence="2" id="KW-0560">Oxidoreductase</keyword>
<name>A0A5C3MSM9_9AGAM</name>
<reference evidence="4 5" key="1">
    <citation type="journal article" date="2019" name="Nat. Ecol. Evol.">
        <title>Megaphylogeny resolves global patterns of mushroom evolution.</title>
        <authorList>
            <person name="Varga T."/>
            <person name="Krizsan K."/>
            <person name="Foldi C."/>
            <person name="Dima B."/>
            <person name="Sanchez-Garcia M."/>
            <person name="Sanchez-Ramirez S."/>
            <person name="Szollosi G.J."/>
            <person name="Szarkandi J.G."/>
            <person name="Papp V."/>
            <person name="Albert L."/>
            <person name="Andreopoulos W."/>
            <person name="Angelini C."/>
            <person name="Antonin V."/>
            <person name="Barry K.W."/>
            <person name="Bougher N.L."/>
            <person name="Buchanan P."/>
            <person name="Buyck B."/>
            <person name="Bense V."/>
            <person name="Catcheside P."/>
            <person name="Chovatia M."/>
            <person name="Cooper J."/>
            <person name="Damon W."/>
            <person name="Desjardin D."/>
            <person name="Finy P."/>
            <person name="Geml J."/>
            <person name="Haridas S."/>
            <person name="Hughes K."/>
            <person name="Justo A."/>
            <person name="Karasinski D."/>
            <person name="Kautmanova I."/>
            <person name="Kiss B."/>
            <person name="Kocsube S."/>
            <person name="Kotiranta H."/>
            <person name="LaButti K.M."/>
            <person name="Lechner B.E."/>
            <person name="Liimatainen K."/>
            <person name="Lipzen A."/>
            <person name="Lukacs Z."/>
            <person name="Mihaltcheva S."/>
            <person name="Morgado L.N."/>
            <person name="Niskanen T."/>
            <person name="Noordeloos M.E."/>
            <person name="Ohm R.A."/>
            <person name="Ortiz-Santana B."/>
            <person name="Ovrebo C."/>
            <person name="Racz N."/>
            <person name="Riley R."/>
            <person name="Savchenko A."/>
            <person name="Shiryaev A."/>
            <person name="Soop K."/>
            <person name="Spirin V."/>
            <person name="Szebenyi C."/>
            <person name="Tomsovsky M."/>
            <person name="Tulloss R.E."/>
            <person name="Uehling J."/>
            <person name="Grigoriev I.V."/>
            <person name="Vagvolgyi C."/>
            <person name="Papp T."/>
            <person name="Martin F.M."/>
            <person name="Miettinen O."/>
            <person name="Hibbett D.S."/>
            <person name="Nagy L.G."/>
        </authorList>
    </citation>
    <scope>NUCLEOTIDE SEQUENCE [LARGE SCALE GENOMIC DNA]</scope>
    <source>
        <strain evidence="4 5">OMC1185</strain>
    </source>
</reference>
<dbReference type="SUPFAM" id="SSF51735">
    <property type="entry name" value="NAD(P)-binding Rossmann-fold domains"/>
    <property type="match status" value="1"/>
</dbReference>
<evidence type="ECO:0000313" key="5">
    <source>
        <dbReference type="Proteomes" id="UP000305948"/>
    </source>
</evidence>
<dbReference type="AlphaFoldDB" id="A0A5C3MSM9"/>
<dbReference type="GO" id="GO:0016491">
    <property type="term" value="F:oxidoreductase activity"/>
    <property type="evidence" value="ECO:0007669"/>
    <property type="project" value="UniProtKB-KW"/>
</dbReference>
<dbReference type="Pfam" id="PF05368">
    <property type="entry name" value="NmrA"/>
    <property type="match status" value="1"/>
</dbReference>
<dbReference type="Gene3D" id="3.40.50.720">
    <property type="entry name" value="NAD(P)-binding Rossmann-like Domain"/>
    <property type="match status" value="1"/>
</dbReference>
<dbReference type="InterPro" id="IPR036291">
    <property type="entry name" value="NAD(P)-bd_dom_sf"/>
</dbReference>
<evidence type="ECO:0000256" key="1">
    <source>
        <dbReference type="ARBA" id="ARBA00022857"/>
    </source>
</evidence>
<keyword evidence="5" id="KW-1185">Reference proteome</keyword>
<dbReference type="Proteomes" id="UP000305948">
    <property type="component" value="Unassembled WGS sequence"/>
</dbReference>
<dbReference type="STRING" id="5364.A0A5C3MSM9"/>
<protein>
    <submittedName>
        <fullName evidence="4">NAD-P-binding protein</fullName>
    </submittedName>
</protein>